<organism evidence="1 2">
    <name type="scientific">Paraburkholderia humisilvae</name>
    <dbReference type="NCBI Taxonomy" id="627669"/>
    <lineage>
        <taxon>Bacteria</taxon>
        <taxon>Pseudomonadati</taxon>
        <taxon>Pseudomonadota</taxon>
        <taxon>Betaproteobacteria</taxon>
        <taxon>Burkholderiales</taxon>
        <taxon>Burkholderiaceae</taxon>
        <taxon>Paraburkholderia</taxon>
    </lineage>
</organism>
<sequence>MALAVVELIHGRSVAEGLAFVSEYVWNDNADNDPFAVN</sequence>
<evidence type="ECO:0000313" key="2">
    <source>
        <dbReference type="Proteomes" id="UP000494363"/>
    </source>
</evidence>
<reference evidence="1 2" key="1">
    <citation type="submission" date="2020-04" db="EMBL/GenBank/DDBJ databases">
        <authorList>
            <person name="De Canck E."/>
        </authorList>
    </citation>
    <scope>NUCLEOTIDE SEQUENCE [LARGE SCALE GENOMIC DNA]</scope>
    <source>
        <strain evidence="1 2">LMG 29542</strain>
    </source>
</reference>
<evidence type="ECO:0000313" key="1">
    <source>
        <dbReference type="EMBL" id="CAB3774420.1"/>
    </source>
</evidence>
<protein>
    <recommendedName>
        <fullName evidence="3">DJ-1/PfpI domain-containing protein</fullName>
    </recommendedName>
</protein>
<accession>A0A6J5F6C3</accession>
<dbReference type="Proteomes" id="UP000494363">
    <property type="component" value="Unassembled WGS sequence"/>
</dbReference>
<proteinExistence type="predicted"/>
<keyword evidence="2" id="KW-1185">Reference proteome</keyword>
<dbReference type="AlphaFoldDB" id="A0A6J5F6C3"/>
<evidence type="ECO:0008006" key="3">
    <source>
        <dbReference type="Google" id="ProtNLM"/>
    </source>
</evidence>
<gene>
    <name evidence="1" type="ORF">LMG29542_07798</name>
</gene>
<dbReference type="EMBL" id="CADIKH010000115">
    <property type="protein sequence ID" value="CAB3774420.1"/>
    <property type="molecule type" value="Genomic_DNA"/>
</dbReference>
<name>A0A6J5F6C3_9BURK</name>